<keyword evidence="1" id="KW-0472">Membrane</keyword>
<dbReference type="InterPro" id="IPR002035">
    <property type="entry name" value="VWF_A"/>
</dbReference>
<dbReference type="SMART" id="SM00609">
    <property type="entry name" value="VIT"/>
    <property type="match status" value="1"/>
</dbReference>
<reference evidence="4 5" key="1">
    <citation type="submission" date="2016-10" db="EMBL/GenBank/DDBJ databases">
        <authorList>
            <person name="de Groot N.N."/>
        </authorList>
    </citation>
    <scope>NUCLEOTIDE SEQUENCE [LARGE SCALE GENOMIC DNA]</scope>
    <source>
        <strain evidence="4 5">DSM 16077</strain>
    </source>
</reference>
<dbReference type="SUPFAM" id="SSF53300">
    <property type="entry name" value="vWA-like"/>
    <property type="match status" value="1"/>
</dbReference>
<feature type="domain" description="VIT" evidence="3">
    <location>
        <begin position="66"/>
        <end position="194"/>
    </location>
</feature>
<proteinExistence type="predicted"/>
<dbReference type="NCBIfam" id="TIGR03788">
    <property type="entry name" value="marine_srt_targ"/>
    <property type="match status" value="1"/>
</dbReference>
<dbReference type="Gene3D" id="3.40.50.410">
    <property type="entry name" value="von Willebrand factor, type A domain"/>
    <property type="match status" value="1"/>
</dbReference>
<dbReference type="Pfam" id="PF08487">
    <property type="entry name" value="VIT"/>
    <property type="match status" value="1"/>
</dbReference>
<dbReference type="SMART" id="SM00327">
    <property type="entry name" value="VWA"/>
    <property type="match status" value="1"/>
</dbReference>
<keyword evidence="1" id="KW-1133">Transmembrane helix</keyword>
<dbReference type="InterPro" id="IPR013694">
    <property type="entry name" value="VIT"/>
</dbReference>
<evidence type="ECO:0000259" key="3">
    <source>
        <dbReference type="PROSITE" id="PS51468"/>
    </source>
</evidence>
<keyword evidence="1" id="KW-0812">Transmembrane</keyword>
<dbReference type="AlphaFoldDB" id="A0A1G9RNU4"/>
<evidence type="ECO:0000313" key="4">
    <source>
        <dbReference type="EMBL" id="SDM24811.1"/>
    </source>
</evidence>
<accession>A0A1G9RNU4</accession>
<feature type="domain" description="VWFA" evidence="2">
    <location>
        <begin position="354"/>
        <end position="526"/>
    </location>
</feature>
<dbReference type="Pfam" id="PF13768">
    <property type="entry name" value="VWA_3"/>
    <property type="match status" value="1"/>
</dbReference>
<organism evidence="4 5">
    <name type="scientific">Maricaulis salignorans</name>
    <dbReference type="NCBI Taxonomy" id="144026"/>
    <lineage>
        <taxon>Bacteria</taxon>
        <taxon>Pseudomonadati</taxon>
        <taxon>Pseudomonadota</taxon>
        <taxon>Alphaproteobacteria</taxon>
        <taxon>Maricaulales</taxon>
        <taxon>Maricaulaceae</taxon>
        <taxon>Maricaulis</taxon>
    </lineage>
</organism>
<dbReference type="PANTHER" id="PTHR45737:SF6">
    <property type="entry name" value="VON WILLEBRAND FACTOR A DOMAIN-CONTAINING PROTEIN 5A"/>
    <property type="match status" value="1"/>
</dbReference>
<sequence>MASGHSHRPAGGQAWLGLITAIAVFGASLFFWSEAHADAAPAESQLTSAEFAQAGMVRLSEINEGALLLKTVDGGLYVPAPLVATDIRLDIAGPIVRAIITQRFENPSDAWVEATYVFPMPADSGVDRLRMQIGDRFIEGEIHEREQARQIYEAARANGQRASLVEQERPNMFTTSVANIGPGDTIIVQIEYQDVARLNDGTFELRVPLAITPRYIPQPEGFVFAADGGEDLAALADAMRITPPLMHPSAEPGAYLRLPVSIRADLQPGFALGQVASQYHATLVDRSQPGHAIISLADGPIPANRDFVLTWRPADETAPSAALFTEAVDGQTYLLAQILPPATLGADTPRRPRETIFVIDNSGSMAGASMRQAREALVAALSRLEPGDRFNLIRFDNTMERVFPAAVDATPANIARARRFASRLEAEGGTVMLPALRAALVDNTPQDTARVRQVVFLTDGAIGNEAELFTAIDQGLGRSRLFPVGIGAAPNTYFMSRAARLGRGTFTHIGDVNEVAGAMDALFTALERPVMTDLDALFPAGALSEIWPAPLPDLYYGEPVLLTARLAGPDGVMRLEGALAGSTWQQDIALAEARPARGVATLWARNRIRALEEMRFQGATPTAIDASVLETALDFHLVTRLTSLVAVDATPARPVGDQLVQRDVPLMVPHGWDFEAVMDDRIGPVQHAGLDPSMLSRLRPGQAPDAVPLDADGVPLPATATPRELLMGLGGLMMLIALVWLITNRERRLW</sequence>
<dbReference type="OrthoDB" id="9784383at2"/>
<protein>
    <submittedName>
        <fullName evidence="4">Ca-activated chloride channel family protein</fullName>
    </submittedName>
</protein>
<dbReference type="PROSITE" id="PS51468">
    <property type="entry name" value="VIT"/>
    <property type="match status" value="1"/>
</dbReference>
<evidence type="ECO:0000259" key="2">
    <source>
        <dbReference type="PROSITE" id="PS50234"/>
    </source>
</evidence>
<gene>
    <name evidence="4" type="ORF">SAMN04488568_10792</name>
</gene>
<name>A0A1G9RNU4_9PROT</name>
<dbReference type="PROSITE" id="PS50234">
    <property type="entry name" value="VWFA"/>
    <property type="match status" value="1"/>
</dbReference>
<dbReference type="EMBL" id="FNHG01000007">
    <property type="protein sequence ID" value="SDM24811.1"/>
    <property type="molecule type" value="Genomic_DNA"/>
</dbReference>
<keyword evidence="5" id="KW-1185">Reference proteome</keyword>
<evidence type="ECO:0000256" key="1">
    <source>
        <dbReference type="SAM" id="Phobius"/>
    </source>
</evidence>
<evidence type="ECO:0000313" key="5">
    <source>
        <dbReference type="Proteomes" id="UP000199759"/>
    </source>
</evidence>
<dbReference type="RefSeq" id="WP_091769306.1">
    <property type="nucleotide sequence ID" value="NZ_FNHG01000007.1"/>
</dbReference>
<feature type="transmembrane region" description="Helical" evidence="1">
    <location>
        <begin position="12"/>
        <end position="32"/>
    </location>
</feature>
<feature type="transmembrane region" description="Helical" evidence="1">
    <location>
        <begin position="725"/>
        <end position="743"/>
    </location>
</feature>
<dbReference type="InterPro" id="IPR022440">
    <property type="entry name" value="CHP03788"/>
</dbReference>
<dbReference type="Proteomes" id="UP000199759">
    <property type="component" value="Unassembled WGS sequence"/>
</dbReference>
<dbReference type="PANTHER" id="PTHR45737">
    <property type="entry name" value="VON WILLEBRAND FACTOR A DOMAIN-CONTAINING PROTEIN 5A"/>
    <property type="match status" value="1"/>
</dbReference>
<dbReference type="InterPro" id="IPR036465">
    <property type="entry name" value="vWFA_dom_sf"/>
</dbReference>